<feature type="region of interest" description="Disordered" evidence="1">
    <location>
        <begin position="256"/>
        <end position="313"/>
    </location>
</feature>
<dbReference type="SMART" id="SM00233">
    <property type="entry name" value="PH"/>
    <property type="match status" value="1"/>
</dbReference>
<reference evidence="3" key="1">
    <citation type="submission" date="2021-01" db="EMBL/GenBank/DDBJ databases">
        <authorList>
            <person name="Corre E."/>
            <person name="Pelletier E."/>
            <person name="Niang G."/>
            <person name="Scheremetjew M."/>
            <person name="Finn R."/>
            <person name="Kale V."/>
            <person name="Holt S."/>
            <person name="Cochrane G."/>
            <person name="Meng A."/>
            <person name="Brown T."/>
            <person name="Cohen L."/>
        </authorList>
    </citation>
    <scope>NUCLEOTIDE SEQUENCE</scope>
    <source>
        <strain evidence="3">GSO104</strain>
    </source>
</reference>
<name>A0A7S4S2F4_9STRA</name>
<proteinExistence type="predicted"/>
<feature type="domain" description="PH" evidence="2">
    <location>
        <begin position="122"/>
        <end position="251"/>
    </location>
</feature>
<protein>
    <recommendedName>
        <fullName evidence="2">PH domain-containing protein</fullName>
    </recommendedName>
</protein>
<gene>
    <name evidence="3" type="ORF">DBRI00130_LOCUS27793</name>
</gene>
<dbReference type="AlphaFoldDB" id="A0A7S4S2F4"/>
<feature type="compositionally biased region" description="Polar residues" evidence="1">
    <location>
        <begin position="87"/>
        <end position="102"/>
    </location>
</feature>
<dbReference type="InterPro" id="IPR001849">
    <property type="entry name" value="PH_domain"/>
</dbReference>
<dbReference type="SUPFAM" id="SSF50729">
    <property type="entry name" value="PH domain-like"/>
    <property type="match status" value="1"/>
</dbReference>
<accession>A0A7S4S2F4</accession>
<evidence type="ECO:0000256" key="1">
    <source>
        <dbReference type="SAM" id="MobiDB-lite"/>
    </source>
</evidence>
<organism evidence="3">
    <name type="scientific">Ditylum brightwellii</name>
    <dbReference type="NCBI Taxonomy" id="49249"/>
    <lineage>
        <taxon>Eukaryota</taxon>
        <taxon>Sar</taxon>
        <taxon>Stramenopiles</taxon>
        <taxon>Ochrophyta</taxon>
        <taxon>Bacillariophyta</taxon>
        <taxon>Mediophyceae</taxon>
        <taxon>Lithodesmiophycidae</taxon>
        <taxon>Lithodesmiales</taxon>
        <taxon>Lithodesmiaceae</taxon>
        <taxon>Ditylum</taxon>
    </lineage>
</organism>
<dbReference type="EMBL" id="HBNS01035581">
    <property type="protein sequence ID" value="CAE4631758.1"/>
    <property type="molecule type" value="Transcribed_RNA"/>
</dbReference>
<sequence>MTTSTIRTHSLKHESISNMSKLLVDEIEFMSPMAMAPSEPYTIKGFAHSHRGMFDNLGSRKVGTMACPCCQRYVDGRSIGEECGNSHWQQQSNRGLGSSFSEVENGRDNDERSRIIDYEIKEELYNGWVYKKGTGRDWFSCRDWKPRYATLVLANVPGYEADVPLLLIYWHSQVPTPTTVIILDSTIIMAVDRNEGEVREEQPESSNTHCFDVVNTRASSGKQKKDTMVRTFAAPLKERNEWVVAMRDALKRYGRRKVMAGQSGRTRTSGLPPTSPPRRRTSDTVGRSIATPPVSPHQVKRSITPQRIRRYIN</sequence>
<evidence type="ECO:0000259" key="2">
    <source>
        <dbReference type="PROSITE" id="PS50003"/>
    </source>
</evidence>
<feature type="region of interest" description="Disordered" evidence="1">
    <location>
        <begin position="87"/>
        <end position="108"/>
    </location>
</feature>
<dbReference type="Gene3D" id="2.30.29.30">
    <property type="entry name" value="Pleckstrin-homology domain (PH domain)/Phosphotyrosine-binding domain (PTB)"/>
    <property type="match status" value="1"/>
</dbReference>
<dbReference type="PROSITE" id="PS50003">
    <property type="entry name" value="PH_DOMAIN"/>
    <property type="match status" value="1"/>
</dbReference>
<dbReference type="InterPro" id="IPR011993">
    <property type="entry name" value="PH-like_dom_sf"/>
</dbReference>
<evidence type="ECO:0000313" key="3">
    <source>
        <dbReference type="EMBL" id="CAE4631758.1"/>
    </source>
</evidence>